<evidence type="ECO:0000313" key="4">
    <source>
        <dbReference type="Proteomes" id="UP001168528"/>
    </source>
</evidence>
<dbReference type="PANTHER" id="PTHR43592">
    <property type="entry name" value="CAAX AMINO TERMINAL PROTEASE"/>
    <property type="match status" value="1"/>
</dbReference>
<dbReference type="GO" id="GO:0008237">
    <property type="term" value="F:metallopeptidase activity"/>
    <property type="evidence" value="ECO:0007669"/>
    <property type="project" value="UniProtKB-KW"/>
</dbReference>
<keyword evidence="1" id="KW-1133">Transmembrane helix</keyword>
<organism evidence="3 4">
    <name type="scientific">Rhodocytophaga aerolata</name>
    <dbReference type="NCBI Taxonomy" id="455078"/>
    <lineage>
        <taxon>Bacteria</taxon>
        <taxon>Pseudomonadati</taxon>
        <taxon>Bacteroidota</taxon>
        <taxon>Cytophagia</taxon>
        <taxon>Cytophagales</taxon>
        <taxon>Rhodocytophagaceae</taxon>
        <taxon>Rhodocytophaga</taxon>
    </lineage>
</organism>
<feature type="transmembrane region" description="Helical" evidence="1">
    <location>
        <begin position="247"/>
        <end position="267"/>
    </location>
</feature>
<comment type="caution">
    <text evidence="3">The sequence shown here is derived from an EMBL/GenBank/DDBJ whole genome shotgun (WGS) entry which is preliminary data.</text>
</comment>
<dbReference type="Pfam" id="PF02517">
    <property type="entry name" value="Rce1-like"/>
    <property type="match status" value="1"/>
</dbReference>
<dbReference type="InterPro" id="IPR003675">
    <property type="entry name" value="Rce1/LyrA-like_dom"/>
</dbReference>
<evidence type="ECO:0000259" key="2">
    <source>
        <dbReference type="Pfam" id="PF02517"/>
    </source>
</evidence>
<keyword evidence="3" id="KW-0482">Metalloprotease</keyword>
<proteinExistence type="predicted"/>
<feature type="transmembrane region" description="Helical" evidence="1">
    <location>
        <begin position="172"/>
        <end position="194"/>
    </location>
</feature>
<feature type="transmembrane region" description="Helical" evidence="1">
    <location>
        <begin position="66"/>
        <end position="88"/>
    </location>
</feature>
<dbReference type="EC" id="3.4.-.-" evidence="3"/>
<dbReference type="RefSeq" id="WP_302035731.1">
    <property type="nucleotide sequence ID" value="NZ_JAUKPO010000001.1"/>
</dbReference>
<dbReference type="EMBL" id="JAUKPO010000001">
    <property type="protein sequence ID" value="MDO1444930.1"/>
    <property type="molecule type" value="Genomic_DNA"/>
</dbReference>
<feature type="transmembrane region" description="Helical" evidence="1">
    <location>
        <begin position="279"/>
        <end position="302"/>
    </location>
</feature>
<dbReference type="Proteomes" id="UP001168528">
    <property type="component" value="Unassembled WGS sequence"/>
</dbReference>
<reference evidence="3" key="1">
    <citation type="submission" date="2023-07" db="EMBL/GenBank/DDBJ databases">
        <title>The genome sequence of Rhodocytophaga aerolata KACC 12507.</title>
        <authorList>
            <person name="Zhang X."/>
        </authorList>
    </citation>
    <scope>NUCLEOTIDE SEQUENCE</scope>
    <source>
        <strain evidence="3">KACC 12507</strain>
    </source>
</reference>
<feature type="transmembrane region" description="Helical" evidence="1">
    <location>
        <begin position="108"/>
        <end position="130"/>
    </location>
</feature>
<feature type="transmembrane region" description="Helical" evidence="1">
    <location>
        <begin position="206"/>
        <end position="227"/>
    </location>
</feature>
<name>A0ABT8QYL0_9BACT</name>
<evidence type="ECO:0000256" key="1">
    <source>
        <dbReference type="SAM" id="Phobius"/>
    </source>
</evidence>
<keyword evidence="3" id="KW-0645">Protease</keyword>
<feature type="domain" description="CAAX prenyl protease 2/Lysostaphin resistance protein A-like" evidence="2">
    <location>
        <begin position="171"/>
        <end position="259"/>
    </location>
</feature>
<gene>
    <name evidence="3" type="ORF">Q0590_01640</name>
</gene>
<protein>
    <submittedName>
        <fullName evidence="3">CPBP family intramembrane metalloprotease</fullName>
        <ecNumber evidence="3">3.4.-.-</ecNumber>
    </submittedName>
</protein>
<feature type="transmembrane region" description="Helical" evidence="1">
    <location>
        <begin position="20"/>
        <end position="46"/>
    </location>
</feature>
<keyword evidence="3" id="KW-0378">Hydrolase</keyword>
<keyword evidence="4" id="KW-1185">Reference proteome</keyword>
<accession>A0ABT8QYL0</accession>
<sequence length="314" mass="35626">MTNLYNDYPVARERNPLYEIFILVMFVLIGLFVGYFVGVMIALVVLGFDITSFQTVLTNPTANPDAWNIIMILQAVPALGAFIIAPLIYTQTFANKPVQSLNTSKEVWLIPALLCAFLIIAFMPFNALFIEWNSKMNLPAWLEGLEQWMQQKETALKELTEYLTTFDTFPQLFVGFLVIALIPAIGEELLFRGLIQPRMYRLTRNVHAAVWITGFIFSAIHLQFYGLIPRMLLGVLLGYLYVWSGNLWYPIIGHFTNNGFTLLMIFLHNRKAIDIDIEATSSVPIGTALLAALVTGSILFVLKRYYFKKETSTA</sequence>
<keyword evidence="1" id="KW-0472">Membrane</keyword>
<keyword evidence="1" id="KW-0812">Transmembrane</keyword>
<evidence type="ECO:0000313" key="3">
    <source>
        <dbReference type="EMBL" id="MDO1444930.1"/>
    </source>
</evidence>
<dbReference type="PANTHER" id="PTHR43592:SF15">
    <property type="entry name" value="CAAX AMINO TERMINAL PROTEASE FAMILY PROTEIN"/>
    <property type="match status" value="1"/>
</dbReference>